<dbReference type="InterPro" id="IPR011660">
    <property type="entry name" value="VapB-like"/>
</dbReference>
<evidence type="ECO:0000313" key="2">
    <source>
        <dbReference type="EMBL" id="TWB13679.1"/>
    </source>
</evidence>
<proteinExistence type="predicted"/>
<dbReference type="AlphaFoldDB" id="A0A560EWC8"/>
<accession>A0A560EWC8</accession>
<sequence>MNLAVDADTERSAVRLARLRGVSVEQAVGAAVRAELARAERTSGDTLTPVQRAKVEQTMAMVAGLPRLTGGGDDPSAFLYDEHGLPR</sequence>
<dbReference type="OrthoDB" id="10002887at2"/>
<reference evidence="2 3" key="1">
    <citation type="submission" date="2019-06" db="EMBL/GenBank/DDBJ databases">
        <title>Genomic Encyclopedia of Type Strains, Phase IV (KMG-V): Genome sequencing to study the core and pangenomes of soil and plant-associated prokaryotes.</title>
        <authorList>
            <person name="Whitman W."/>
        </authorList>
    </citation>
    <scope>NUCLEOTIDE SEQUENCE [LARGE SCALE GENOMIC DNA]</scope>
    <source>
        <strain evidence="2 3">BR 11880</strain>
    </source>
</reference>
<organism evidence="2 3">
    <name type="scientific">Nitrospirillum amazonense</name>
    <dbReference type="NCBI Taxonomy" id="28077"/>
    <lineage>
        <taxon>Bacteria</taxon>
        <taxon>Pseudomonadati</taxon>
        <taxon>Pseudomonadota</taxon>
        <taxon>Alphaproteobacteria</taxon>
        <taxon>Rhodospirillales</taxon>
        <taxon>Azospirillaceae</taxon>
        <taxon>Nitrospirillum</taxon>
    </lineage>
</organism>
<name>A0A560EWC8_9PROT</name>
<evidence type="ECO:0000313" key="3">
    <source>
        <dbReference type="Proteomes" id="UP000319859"/>
    </source>
</evidence>
<dbReference type="EMBL" id="VITN01000020">
    <property type="protein sequence ID" value="TWB13679.1"/>
    <property type="molecule type" value="Genomic_DNA"/>
</dbReference>
<protein>
    <submittedName>
        <fullName evidence="2">Putative transcription factor</fullName>
    </submittedName>
</protein>
<gene>
    <name evidence="2" type="ORF">FBZ89_12019</name>
</gene>
<dbReference type="Pfam" id="PF07704">
    <property type="entry name" value="PSK_trans_fac"/>
    <property type="match status" value="1"/>
</dbReference>
<dbReference type="Proteomes" id="UP000319859">
    <property type="component" value="Unassembled WGS sequence"/>
</dbReference>
<comment type="caution">
    <text evidence="2">The sequence shown here is derived from an EMBL/GenBank/DDBJ whole genome shotgun (WGS) entry which is preliminary data.</text>
</comment>
<feature type="region of interest" description="Disordered" evidence="1">
    <location>
        <begin position="66"/>
        <end position="87"/>
    </location>
</feature>
<dbReference type="RefSeq" id="WP_145752827.1">
    <property type="nucleotide sequence ID" value="NZ_VITN01000020.1"/>
</dbReference>
<evidence type="ECO:0000256" key="1">
    <source>
        <dbReference type="SAM" id="MobiDB-lite"/>
    </source>
</evidence>